<accession>A0A4V2V287</accession>
<sequence length="47" mass="5188">MISGYPASTIEQAVSTLLESLDETERRVLTAIEWIFHSDVTGKPSHA</sequence>
<reference evidence="1 2" key="1">
    <citation type="submission" date="2019-03" db="EMBL/GenBank/DDBJ databases">
        <title>Genomic Encyclopedia of Type Strains, Phase IV (KMG-IV): sequencing the most valuable type-strain genomes for metagenomic binning, comparative biology and taxonomic classification.</title>
        <authorList>
            <person name="Goeker M."/>
        </authorList>
    </citation>
    <scope>NUCLEOTIDE SEQUENCE [LARGE SCALE GENOMIC DNA]</scope>
    <source>
        <strain evidence="1 2">DSM 13587</strain>
    </source>
</reference>
<dbReference type="EMBL" id="SMAO01000001">
    <property type="protein sequence ID" value="TCT24102.1"/>
    <property type="molecule type" value="Genomic_DNA"/>
</dbReference>
<organism evidence="1 2">
    <name type="scientific">Thiobaca trueperi</name>
    <dbReference type="NCBI Taxonomy" id="127458"/>
    <lineage>
        <taxon>Bacteria</taxon>
        <taxon>Pseudomonadati</taxon>
        <taxon>Pseudomonadota</taxon>
        <taxon>Gammaproteobacteria</taxon>
        <taxon>Chromatiales</taxon>
        <taxon>Chromatiaceae</taxon>
        <taxon>Thiobaca</taxon>
    </lineage>
</organism>
<dbReference type="AlphaFoldDB" id="A0A4V2V287"/>
<gene>
    <name evidence="1" type="ORF">EDC35_101422</name>
</gene>
<dbReference type="Proteomes" id="UP000295717">
    <property type="component" value="Unassembled WGS sequence"/>
</dbReference>
<evidence type="ECO:0000313" key="2">
    <source>
        <dbReference type="Proteomes" id="UP000295717"/>
    </source>
</evidence>
<comment type="caution">
    <text evidence="1">The sequence shown here is derived from an EMBL/GenBank/DDBJ whole genome shotgun (WGS) entry which is preliminary data.</text>
</comment>
<evidence type="ECO:0000313" key="1">
    <source>
        <dbReference type="EMBL" id="TCT24102.1"/>
    </source>
</evidence>
<keyword evidence="2" id="KW-1185">Reference proteome</keyword>
<protein>
    <submittedName>
        <fullName evidence="1">Uncharacterized protein</fullName>
    </submittedName>
</protein>
<proteinExistence type="predicted"/>
<name>A0A4V2V287_9GAMM</name>